<keyword evidence="5" id="KW-0804">Transcription</keyword>
<feature type="domain" description="PRD" evidence="7">
    <location>
        <begin position="297"/>
        <end position="404"/>
    </location>
</feature>
<evidence type="ECO:0000256" key="4">
    <source>
        <dbReference type="ARBA" id="ARBA00023159"/>
    </source>
</evidence>
<name>A0A140DX49_9FIRM</name>
<dbReference type="GO" id="GO:0008982">
    <property type="term" value="F:protein-N(PI)-phosphohistidine-sugar phosphotransferase activity"/>
    <property type="evidence" value="ECO:0007669"/>
    <property type="project" value="InterPro"/>
</dbReference>
<evidence type="ECO:0000313" key="9">
    <source>
        <dbReference type="Proteomes" id="UP000069771"/>
    </source>
</evidence>
<evidence type="ECO:0000256" key="5">
    <source>
        <dbReference type="ARBA" id="ARBA00023163"/>
    </source>
</evidence>
<dbReference type="InterPro" id="IPR036634">
    <property type="entry name" value="PRD_sf"/>
</dbReference>
<dbReference type="Gene3D" id="1.10.1790.10">
    <property type="entry name" value="PRD domain"/>
    <property type="match status" value="2"/>
</dbReference>
<dbReference type="PANTHER" id="PTHR30185">
    <property type="entry name" value="CRYPTIC BETA-GLUCOSIDE BGL OPERON ANTITERMINATOR"/>
    <property type="match status" value="1"/>
</dbReference>
<keyword evidence="2" id="KW-0677">Repeat</keyword>
<dbReference type="InterPro" id="IPR011608">
    <property type="entry name" value="PRD"/>
</dbReference>
<dbReference type="EMBL" id="CP011391">
    <property type="protein sequence ID" value="AMK55226.1"/>
    <property type="molecule type" value="Genomic_DNA"/>
</dbReference>
<feature type="domain" description="PTS EIIB type-2" evidence="6">
    <location>
        <begin position="409"/>
        <end position="496"/>
    </location>
</feature>
<evidence type="ECO:0000256" key="1">
    <source>
        <dbReference type="ARBA" id="ARBA00022679"/>
    </source>
</evidence>
<protein>
    <submittedName>
        <fullName evidence="8">Uncharacterized protein</fullName>
    </submittedName>
</protein>
<dbReference type="Proteomes" id="UP000069771">
    <property type="component" value="Chromosome"/>
</dbReference>
<dbReference type="GO" id="GO:0006355">
    <property type="term" value="P:regulation of DNA-templated transcription"/>
    <property type="evidence" value="ECO:0007669"/>
    <property type="project" value="InterPro"/>
</dbReference>
<evidence type="ECO:0000313" key="8">
    <source>
        <dbReference type="EMBL" id="AMK55226.1"/>
    </source>
</evidence>
<dbReference type="InterPro" id="IPR007737">
    <property type="entry name" value="Mga_HTH"/>
</dbReference>
<dbReference type="GO" id="GO:0009401">
    <property type="term" value="P:phosphoenolpyruvate-dependent sugar phosphotransferase system"/>
    <property type="evidence" value="ECO:0007669"/>
    <property type="project" value="InterPro"/>
</dbReference>
<proteinExistence type="predicted"/>
<dbReference type="Pfam" id="PF00874">
    <property type="entry name" value="PRD"/>
    <property type="match status" value="2"/>
</dbReference>
<dbReference type="KEGG" id="fro:AALO17_20920"/>
<evidence type="ECO:0000259" key="7">
    <source>
        <dbReference type="PROSITE" id="PS51372"/>
    </source>
</evidence>
<organism evidence="8 9">
    <name type="scientific">Faecalibaculum rodentium</name>
    <dbReference type="NCBI Taxonomy" id="1702221"/>
    <lineage>
        <taxon>Bacteria</taxon>
        <taxon>Bacillati</taxon>
        <taxon>Bacillota</taxon>
        <taxon>Erysipelotrichia</taxon>
        <taxon>Erysipelotrichales</taxon>
        <taxon>Erysipelotrichaceae</taxon>
        <taxon>Faecalibaculum</taxon>
    </lineage>
</organism>
<reference evidence="8 9" key="1">
    <citation type="journal article" date="2016" name="Gut Pathog.">
        <title>Whole genome sequencing of "Faecalibaculum rodentium" ALO17, isolated from C57BL/6J laboratory mouse feces.</title>
        <authorList>
            <person name="Lim S."/>
            <person name="Chang D.H."/>
            <person name="Ahn S."/>
            <person name="Kim B.C."/>
        </authorList>
    </citation>
    <scope>NUCLEOTIDE SEQUENCE [LARGE SCALE GENOMIC DNA]</scope>
    <source>
        <strain evidence="8 9">Alo17</strain>
    </source>
</reference>
<accession>A0A140DX49</accession>
<evidence type="ECO:0000259" key="6">
    <source>
        <dbReference type="PROSITE" id="PS51099"/>
    </source>
</evidence>
<dbReference type="PANTHER" id="PTHR30185:SF18">
    <property type="entry name" value="TRANSCRIPTIONAL REGULATOR MTLR"/>
    <property type="match status" value="1"/>
</dbReference>
<keyword evidence="9" id="KW-1185">Reference proteome</keyword>
<dbReference type="AlphaFoldDB" id="A0A140DX49"/>
<dbReference type="PROSITE" id="PS51099">
    <property type="entry name" value="PTS_EIIB_TYPE_2"/>
    <property type="match status" value="1"/>
</dbReference>
<keyword evidence="1" id="KW-0808">Transferase</keyword>
<dbReference type="InterPro" id="IPR013011">
    <property type="entry name" value="PTS_EIIB_2"/>
</dbReference>
<dbReference type="STRING" id="1702221.AALO17_20920"/>
<dbReference type="OrthoDB" id="3175596at2"/>
<sequence>MNFSPRLVRIFQILLEQEEGGRISADDMAERIRISRRTLFRELESARRVLEPYGVQLKTRPGLALAGNRTALAAALMNQPVQVLNREERQDLLLYELLRAEEAQKLVVYAGRFQVSEATISHDLEDLRRRLEPLGLTITRNGVVQGSEEDWRKAMSGLVHEGVEYKTVDYLDPDTAMEQLFRGSAILSLLDQDILKRLLALLSAGRDCLGLRRFEQNSYIGLVIHLVIALERIRAGEPCRDAMHGLPEMEDSRQEARTLISLLEAEFALEFPDTEVDAVALHLRGSKLNSAGNHPDAHQEEILELARCFIEGFPGEQPALLGTDGQFIQGLVSHLEPTVIRLRNGLPIYNPLLKTLREQYPDLFERTRQAAGAMERRLGMRLSDEEIGFLTMHAGACFERAGQQHGRRVKAAVVCASGIGVSALLCARLEKTFGAQMDLEALSAPEAVSRQDVELFLTTFDVQGLPARTLKVSPLLPAADLRQIQTELAGLQAKPARGGVQAENLEDLLVQVEETARAVRMLQTGIVRIPTGTVYDPAVLIHEAACSLQGDTEILEQDLWRREQLGAVRAPEEGFALFHARTGGTARIQAAILLPAGGQYDNGLRGVLVTVLPADHTPPMQQLLAQVNRQMGQDAGFRQVLLSGPAQAAREATDRLLADFLRHGL</sequence>
<dbReference type="SUPFAM" id="SSF52794">
    <property type="entry name" value="PTS system IIB component-like"/>
    <property type="match status" value="1"/>
</dbReference>
<evidence type="ECO:0000256" key="3">
    <source>
        <dbReference type="ARBA" id="ARBA00023015"/>
    </source>
</evidence>
<feature type="domain" description="PRD" evidence="7">
    <location>
        <begin position="189"/>
        <end position="293"/>
    </location>
</feature>
<gene>
    <name evidence="8" type="ORF">AALO17_20920</name>
</gene>
<dbReference type="InterPro" id="IPR050661">
    <property type="entry name" value="BglG_antiterminators"/>
</dbReference>
<dbReference type="RefSeq" id="WP_067558626.1">
    <property type="nucleotide sequence ID" value="NZ_CP011391.1"/>
</dbReference>
<dbReference type="Pfam" id="PF05043">
    <property type="entry name" value="Mga"/>
    <property type="match status" value="1"/>
</dbReference>
<dbReference type="CDD" id="cd05568">
    <property type="entry name" value="PTS_IIB_bgl_like"/>
    <property type="match status" value="1"/>
</dbReference>
<dbReference type="PROSITE" id="PS51372">
    <property type="entry name" value="PRD_2"/>
    <property type="match status" value="2"/>
</dbReference>
<dbReference type="GeneID" id="78478686"/>
<evidence type="ECO:0000256" key="2">
    <source>
        <dbReference type="ARBA" id="ARBA00022737"/>
    </source>
</evidence>
<dbReference type="InterPro" id="IPR036095">
    <property type="entry name" value="PTS_EIIB-like_sf"/>
</dbReference>
<keyword evidence="4" id="KW-0010">Activator</keyword>
<dbReference type="SUPFAM" id="SSF63520">
    <property type="entry name" value="PTS-regulatory domain, PRD"/>
    <property type="match status" value="2"/>
</dbReference>
<keyword evidence="3" id="KW-0805">Transcription regulation</keyword>